<gene>
    <name evidence="14" type="ORF">LTRI10_LOCUS13675</name>
</gene>
<dbReference type="GO" id="GO:0003697">
    <property type="term" value="F:single-stranded DNA binding"/>
    <property type="evidence" value="ECO:0007669"/>
    <property type="project" value="TreeGrafter"/>
</dbReference>
<dbReference type="GO" id="GO:0003684">
    <property type="term" value="F:damaged DNA binding"/>
    <property type="evidence" value="ECO:0007669"/>
    <property type="project" value="TreeGrafter"/>
</dbReference>
<evidence type="ECO:0000256" key="7">
    <source>
        <dbReference type="ARBA" id="ARBA00022840"/>
    </source>
</evidence>
<evidence type="ECO:0000256" key="11">
    <source>
        <dbReference type="ARBA" id="ARBA00023242"/>
    </source>
</evidence>
<keyword evidence="11" id="KW-0539">Nucleus</keyword>
<keyword evidence="6" id="KW-0227">DNA damage</keyword>
<organism evidence="14 15">
    <name type="scientific">Linum trigynum</name>
    <dbReference type="NCBI Taxonomy" id="586398"/>
    <lineage>
        <taxon>Eukaryota</taxon>
        <taxon>Viridiplantae</taxon>
        <taxon>Streptophyta</taxon>
        <taxon>Embryophyta</taxon>
        <taxon>Tracheophyta</taxon>
        <taxon>Spermatophyta</taxon>
        <taxon>Magnoliopsida</taxon>
        <taxon>eudicotyledons</taxon>
        <taxon>Gunneridae</taxon>
        <taxon>Pentapetalae</taxon>
        <taxon>rosids</taxon>
        <taxon>fabids</taxon>
        <taxon>Malpighiales</taxon>
        <taxon>Linaceae</taxon>
        <taxon>Linum</taxon>
    </lineage>
</organism>
<comment type="subcellular location">
    <subcellularLocation>
        <location evidence="2">Chromosome</location>
    </subcellularLocation>
    <subcellularLocation>
        <location evidence="1">Nucleus</location>
    </subcellularLocation>
</comment>
<name>A0AAV2DFM5_9ROSI</name>
<comment type="similarity">
    <text evidence="3">Belongs to the SMC family. SMC6 subfamily.</text>
</comment>
<dbReference type="PANTHER" id="PTHR19306:SF6">
    <property type="entry name" value="STRUCTURAL MAINTENANCE OF CHROMOSOMES PROTEIN 6"/>
    <property type="match status" value="1"/>
</dbReference>
<evidence type="ECO:0000313" key="14">
    <source>
        <dbReference type="EMBL" id="CAL1371622.1"/>
    </source>
</evidence>
<evidence type="ECO:0000256" key="1">
    <source>
        <dbReference type="ARBA" id="ARBA00004123"/>
    </source>
</evidence>
<feature type="domain" description="RecF/RecN/SMC N-terminal" evidence="13">
    <location>
        <begin position="22"/>
        <end position="1049"/>
    </location>
</feature>
<evidence type="ECO:0000256" key="2">
    <source>
        <dbReference type="ARBA" id="ARBA00004286"/>
    </source>
</evidence>
<dbReference type="GO" id="GO:0005524">
    <property type="term" value="F:ATP binding"/>
    <property type="evidence" value="ECO:0007669"/>
    <property type="project" value="UniProtKB-KW"/>
</dbReference>
<dbReference type="InterPro" id="IPR027417">
    <property type="entry name" value="P-loop_NTPase"/>
</dbReference>
<evidence type="ECO:0000256" key="4">
    <source>
        <dbReference type="ARBA" id="ARBA00022454"/>
    </source>
</evidence>
<dbReference type="Gene3D" id="1.10.287.1490">
    <property type="match status" value="1"/>
</dbReference>
<dbReference type="GO" id="GO:0030915">
    <property type="term" value="C:Smc5-Smc6 complex"/>
    <property type="evidence" value="ECO:0007669"/>
    <property type="project" value="TreeGrafter"/>
</dbReference>
<evidence type="ECO:0000259" key="13">
    <source>
        <dbReference type="Pfam" id="PF02463"/>
    </source>
</evidence>
<keyword evidence="15" id="KW-1185">Reference proteome</keyword>
<keyword evidence="8 12" id="KW-0175">Coiled coil</keyword>
<keyword evidence="5" id="KW-0547">Nucleotide-binding</keyword>
<dbReference type="Gene3D" id="3.40.50.300">
    <property type="entry name" value="P-loop containing nucleotide triphosphate hydrolases"/>
    <property type="match status" value="2"/>
</dbReference>
<keyword evidence="4" id="KW-0158">Chromosome</keyword>
<dbReference type="SUPFAM" id="SSF57997">
    <property type="entry name" value="Tropomyosin"/>
    <property type="match status" value="1"/>
</dbReference>
<evidence type="ECO:0000256" key="5">
    <source>
        <dbReference type="ARBA" id="ARBA00022741"/>
    </source>
</evidence>
<accession>A0AAV2DFM5</accession>
<evidence type="ECO:0000256" key="10">
    <source>
        <dbReference type="ARBA" id="ARBA00023204"/>
    </source>
</evidence>
<reference evidence="14 15" key="1">
    <citation type="submission" date="2024-04" db="EMBL/GenBank/DDBJ databases">
        <authorList>
            <person name="Fracassetti M."/>
        </authorList>
    </citation>
    <scope>NUCLEOTIDE SEQUENCE [LARGE SCALE GENOMIC DNA]</scope>
</reference>
<evidence type="ECO:0000313" key="15">
    <source>
        <dbReference type="Proteomes" id="UP001497516"/>
    </source>
</evidence>
<dbReference type="SUPFAM" id="SSF75553">
    <property type="entry name" value="Smc hinge domain"/>
    <property type="match status" value="1"/>
</dbReference>
<keyword evidence="10" id="KW-0234">DNA repair</keyword>
<proteinExistence type="inferred from homology"/>
<evidence type="ECO:0000256" key="3">
    <source>
        <dbReference type="ARBA" id="ARBA00006793"/>
    </source>
</evidence>
<dbReference type="PANTHER" id="PTHR19306">
    <property type="entry name" value="STRUCTURAL MAINTENANCE OF CHROMOSOMES 5,6 SMC5, SMC6"/>
    <property type="match status" value="1"/>
</dbReference>
<evidence type="ECO:0000256" key="6">
    <source>
        <dbReference type="ARBA" id="ARBA00022763"/>
    </source>
</evidence>
<dbReference type="InterPro" id="IPR036277">
    <property type="entry name" value="SMC_hinge_sf"/>
</dbReference>
<protein>
    <recommendedName>
        <fullName evidence="13">RecF/RecN/SMC N-terminal domain-containing protein</fullName>
    </recommendedName>
</protein>
<keyword evidence="9" id="KW-0233">DNA recombination</keyword>
<dbReference type="GO" id="GO:0035861">
    <property type="term" value="C:site of double-strand break"/>
    <property type="evidence" value="ECO:0007669"/>
    <property type="project" value="TreeGrafter"/>
</dbReference>
<dbReference type="Proteomes" id="UP001497516">
    <property type="component" value="Chromosome 2"/>
</dbReference>
<evidence type="ECO:0000256" key="8">
    <source>
        <dbReference type="ARBA" id="ARBA00023054"/>
    </source>
</evidence>
<evidence type="ECO:0000256" key="12">
    <source>
        <dbReference type="SAM" id="Coils"/>
    </source>
</evidence>
<dbReference type="InterPro" id="IPR003395">
    <property type="entry name" value="RecF/RecN/SMC_N"/>
</dbReference>
<evidence type="ECO:0000256" key="9">
    <source>
        <dbReference type="ARBA" id="ARBA00023172"/>
    </source>
</evidence>
<dbReference type="EMBL" id="OZ034815">
    <property type="protein sequence ID" value="CAL1371622.1"/>
    <property type="molecule type" value="Genomic_DNA"/>
</dbReference>
<feature type="coiled-coil region" evidence="12">
    <location>
        <begin position="269"/>
        <end position="444"/>
    </location>
</feature>
<feature type="coiled-coil region" evidence="12">
    <location>
        <begin position="641"/>
        <end position="792"/>
    </location>
</feature>
<dbReference type="GO" id="GO:0005634">
    <property type="term" value="C:nucleus"/>
    <property type="evidence" value="ECO:0007669"/>
    <property type="project" value="UniProtKB-SubCell"/>
</dbReference>
<dbReference type="AlphaFoldDB" id="A0AAV2DFM5"/>
<sequence length="1059" mass="121297">MEESGGFSGPAGTHTPSGAGTIKRIRLENFMCHSNLQIELGPRVNFITGQNGSGKSAILTAICVAFGSRAKGTQRASTLKDFIKTGCSHATVEVVIKNEGHDAFKHDIYGNSIILERRINQSGGSMTLKDHRGRKVAGRKDDLQELIDHFNIDVENPCVVMSQDKSREFLHSGNKKDKFKFFFKATLLQQVNDTLQRNTEGLRSVSAAVEEDEASIKPVEKELAELQRKISNMEHLEEISQEVEVLTKKLAWAWVYDVDKQKQEHIAMMEKLKQRVPACQKKIDEELAKMESLEEKSSKKKGQIARLMDKTLEVKSKQQEFKDSISMATKEKVELQEKRKRATKQIDDKEKQVKELERQIEEINDQHLRNTQAENSEMEEKVKELKRAIDDANDSFLRLENEERGSTDYVDKIQGEISEIAKQIADNERKEKNHRSAINDLQKNRKNKVTAFGGDRVLRLLRAIENHRHQFKRPPIGPIGANIALANADRWALAVEYALGKLFNAFIVTNHSDSLLLKKCAREANYGDLKIYIYDFERPRLNIPSDKLPTTHHPTVLSVIQSSYDTVLNVLIDLGNAERQVLVKDYDTAKEVAFGQRTRNVHEVYTSDGYKMFCRESVETVLPPSKWLRANRLCGSFDDQISDHEQQVHVLAKETEHLRRKKQDSEGTLRSLGETLRLAKKKRSDAERKVASMELELQDLERSIDNASMSLPTSTLDELREEISRIEEDIKHKQDTLEKLEVGIEKAEEKVTALKMSFQSLCDSAKQDFETLEDAETELMKIETDRKSAETQKAYYERIMATKVLVDIESAKEKHGKLEDERKERCRKASIICPESEIENLGGSSERSSPEQLSAHLSRLKKRLHNESQQFSESIDDLRIMYEQKENKIQKRRQWCKTFREKLEVCVKALDLRWQKFESNTNNARRELTWNFNGHLGNKGISGNIKIDYEEKSLGVEVKMPQDASNSSVRDTRGLSGGERSFSTLCFALSLHQMIECPFRAMDEFDVFMDAVSRKISLDTLVDFALSHKAQWIFITPHDISMVRHDENIKKQQMAAPRS</sequence>
<dbReference type="Pfam" id="PF02463">
    <property type="entry name" value="SMC_N"/>
    <property type="match status" value="1"/>
</dbReference>
<dbReference type="GO" id="GO:0000724">
    <property type="term" value="P:double-strand break repair via homologous recombination"/>
    <property type="evidence" value="ECO:0007669"/>
    <property type="project" value="TreeGrafter"/>
</dbReference>
<dbReference type="SUPFAM" id="SSF52540">
    <property type="entry name" value="P-loop containing nucleoside triphosphate hydrolases"/>
    <property type="match status" value="1"/>
</dbReference>
<keyword evidence="7" id="KW-0067">ATP-binding</keyword>
<dbReference type="GO" id="GO:0051276">
    <property type="term" value="P:chromosome organization"/>
    <property type="evidence" value="ECO:0007669"/>
    <property type="project" value="InterPro"/>
</dbReference>
<feature type="coiled-coil region" evidence="12">
    <location>
        <begin position="209"/>
        <end position="239"/>
    </location>
</feature>